<evidence type="ECO:0000256" key="2">
    <source>
        <dbReference type="ARBA" id="ARBA00022741"/>
    </source>
</evidence>
<proteinExistence type="predicted"/>
<evidence type="ECO:0000259" key="8">
    <source>
        <dbReference type="PROSITE" id="PS50110"/>
    </source>
</evidence>
<dbReference type="EMBL" id="MFKF01000150">
    <property type="protein sequence ID" value="OGG52245.1"/>
    <property type="molecule type" value="Genomic_DNA"/>
</dbReference>
<gene>
    <name evidence="9" type="ORF">A3F84_04060</name>
</gene>
<evidence type="ECO:0000256" key="1">
    <source>
        <dbReference type="ARBA" id="ARBA00022553"/>
    </source>
</evidence>
<dbReference type="Gene3D" id="1.10.8.60">
    <property type="match status" value="1"/>
</dbReference>
<feature type="domain" description="Response regulatory" evidence="8">
    <location>
        <begin position="5"/>
        <end position="119"/>
    </location>
</feature>
<dbReference type="Pfam" id="PF25601">
    <property type="entry name" value="AAA_lid_14"/>
    <property type="match status" value="1"/>
</dbReference>
<dbReference type="PROSITE" id="PS00675">
    <property type="entry name" value="SIGMA54_INTERACT_1"/>
    <property type="match status" value="1"/>
</dbReference>
<evidence type="ECO:0000313" key="10">
    <source>
        <dbReference type="Proteomes" id="UP000178606"/>
    </source>
</evidence>
<dbReference type="SUPFAM" id="SSF46689">
    <property type="entry name" value="Homeodomain-like"/>
    <property type="match status" value="1"/>
</dbReference>
<evidence type="ECO:0000256" key="5">
    <source>
        <dbReference type="ARBA" id="ARBA00023163"/>
    </source>
</evidence>
<dbReference type="Gene3D" id="3.40.50.2300">
    <property type="match status" value="1"/>
</dbReference>
<dbReference type="InterPro" id="IPR025662">
    <property type="entry name" value="Sigma_54_int_dom_ATP-bd_1"/>
</dbReference>
<accession>A0A1F6CSY9</accession>
<dbReference type="InterPro" id="IPR027417">
    <property type="entry name" value="P-loop_NTPase"/>
</dbReference>
<keyword evidence="4" id="KW-0805">Transcription regulation</keyword>
<evidence type="ECO:0008006" key="11">
    <source>
        <dbReference type="Google" id="ProtNLM"/>
    </source>
</evidence>
<dbReference type="InterPro" id="IPR025944">
    <property type="entry name" value="Sigma_54_int_dom_CS"/>
</dbReference>
<evidence type="ECO:0000256" key="6">
    <source>
        <dbReference type="PROSITE-ProRule" id="PRU00169"/>
    </source>
</evidence>
<keyword evidence="5" id="KW-0804">Transcription</keyword>
<dbReference type="Gene3D" id="1.10.10.60">
    <property type="entry name" value="Homeodomain-like"/>
    <property type="match status" value="1"/>
</dbReference>
<evidence type="ECO:0000259" key="7">
    <source>
        <dbReference type="PROSITE" id="PS50045"/>
    </source>
</evidence>
<name>A0A1F6CSY9_HANXR</name>
<dbReference type="GO" id="GO:0043565">
    <property type="term" value="F:sequence-specific DNA binding"/>
    <property type="evidence" value="ECO:0007669"/>
    <property type="project" value="InterPro"/>
</dbReference>
<dbReference type="AlphaFoldDB" id="A0A1F6CSY9"/>
<comment type="caution">
    <text evidence="9">The sequence shown here is derived from an EMBL/GenBank/DDBJ whole genome shotgun (WGS) entry which is preliminary data.</text>
</comment>
<evidence type="ECO:0000313" key="9">
    <source>
        <dbReference type="EMBL" id="OGG52245.1"/>
    </source>
</evidence>
<dbReference type="InterPro" id="IPR003593">
    <property type="entry name" value="AAA+_ATPase"/>
</dbReference>
<dbReference type="Pfam" id="PF00158">
    <property type="entry name" value="Sigma54_activat"/>
    <property type="match status" value="1"/>
</dbReference>
<organism evidence="9 10">
    <name type="scientific">Handelsmanbacteria sp. (strain RIFCSPLOWO2_12_FULL_64_10)</name>
    <dbReference type="NCBI Taxonomy" id="1817868"/>
    <lineage>
        <taxon>Bacteria</taxon>
        <taxon>Candidatus Handelsmaniibacteriota</taxon>
    </lineage>
</organism>
<reference evidence="9 10" key="1">
    <citation type="journal article" date="2016" name="Nat. Commun.">
        <title>Thousands of microbial genomes shed light on interconnected biogeochemical processes in an aquifer system.</title>
        <authorList>
            <person name="Anantharaman K."/>
            <person name="Brown C.T."/>
            <person name="Hug L.A."/>
            <person name="Sharon I."/>
            <person name="Castelle C.J."/>
            <person name="Probst A.J."/>
            <person name="Thomas B.C."/>
            <person name="Singh A."/>
            <person name="Wilkins M.J."/>
            <person name="Karaoz U."/>
            <person name="Brodie E.L."/>
            <person name="Williams K.H."/>
            <person name="Hubbard S.S."/>
            <person name="Banfield J.F."/>
        </authorList>
    </citation>
    <scope>NUCLEOTIDE SEQUENCE [LARGE SCALE GENOMIC DNA]</scope>
    <source>
        <strain evidence="10">RIFCSPLOWO2_12_FULL_64_10</strain>
    </source>
</reference>
<feature type="domain" description="Sigma-54 factor interaction" evidence="7">
    <location>
        <begin position="144"/>
        <end position="373"/>
    </location>
</feature>
<dbReference type="PANTHER" id="PTHR32071">
    <property type="entry name" value="TRANSCRIPTIONAL REGULATORY PROTEIN"/>
    <property type="match status" value="1"/>
</dbReference>
<dbReference type="GO" id="GO:0005524">
    <property type="term" value="F:ATP binding"/>
    <property type="evidence" value="ECO:0007669"/>
    <property type="project" value="UniProtKB-KW"/>
</dbReference>
<dbReference type="InterPro" id="IPR002197">
    <property type="entry name" value="HTH_Fis"/>
</dbReference>
<dbReference type="InterPro" id="IPR001789">
    <property type="entry name" value="Sig_transdc_resp-reg_receiver"/>
</dbReference>
<protein>
    <recommendedName>
        <fullName evidence="11">Fis family transcriptional regulator</fullName>
    </recommendedName>
</protein>
<dbReference type="InterPro" id="IPR058031">
    <property type="entry name" value="AAA_lid_NorR"/>
</dbReference>
<dbReference type="PROSITE" id="PS00688">
    <property type="entry name" value="SIGMA54_INTERACT_3"/>
    <property type="match status" value="1"/>
</dbReference>
<evidence type="ECO:0000256" key="3">
    <source>
        <dbReference type="ARBA" id="ARBA00022840"/>
    </source>
</evidence>
<evidence type="ECO:0000256" key="4">
    <source>
        <dbReference type="ARBA" id="ARBA00023015"/>
    </source>
</evidence>
<dbReference type="InterPro" id="IPR009057">
    <property type="entry name" value="Homeodomain-like_sf"/>
</dbReference>
<dbReference type="SUPFAM" id="SSF52540">
    <property type="entry name" value="P-loop containing nucleoside triphosphate hydrolases"/>
    <property type="match status" value="1"/>
</dbReference>
<keyword evidence="1 6" id="KW-0597">Phosphoprotein</keyword>
<dbReference type="InterPro" id="IPR002078">
    <property type="entry name" value="Sigma_54_int"/>
</dbReference>
<keyword evidence="2" id="KW-0547">Nucleotide-binding</keyword>
<dbReference type="SMART" id="SM00382">
    <property type="entry name" value="AAA"/>
    <property type="match status" value="1"/>
</dbReference>
<dbReference type="PANTHER" id="PTHR32071:SF113">
    <property type="entry name" value="ALGINATE BIOSYNTHESIS TRANSCRIPTIONAL REGULATORY PROTEIN ALGB"/>
    <property type="match status" value="1"/>
</dbReference>
<dbReference type="GO" id="GO:0000160">
    <property type="term" value="P:phosphorelay signal transduction system"/>
    <property type="evidence" value="ECO:0007669"/>
    <property type="project" value="InterPro"/>
</dbReference>
<dbReference type="Proteomes" id="UP000178606">
    <property type="component" value="Unassembled WGS sequence"/>
</dbReference>
<dbReference type="InterPro" id="IPR011006">
    <property type="entry name" value="CheY-like_superfamily"/>
</dbReference>
<dbReference type="FunFam" id="3.40.50.300:FF:000006">
    <property type="entry name" value="DNA-binding transcriptional regulator NtrC"/>
    <property type="match status" value="1"/>
</dbReference>
<dbReference type="Pfam" id="PF02954">
    <property type="entry name" value="HTH_8"/>
    <property type="match status" value="1"/>
</dbReference>
<sequence>MPDLKVLIVDDEPSLLESIRIGLDLKGYAVSMASSGEEAVRRCQEAPFDVVLLDMKMPRMGGLDVLKRVKEASPRLVVIMLTAHGSIEDAVEAVRLGAYDFLLKPSSPNAIDLRIQKAVEHRDLSVENLLLRSQLREKYRFDEIVGNSPAMQEVYALMERVCGTESTVLITGETGTGKELVARALHYNGPRSDKRFYALHCAAIPEELLESELFGHEKGAFTGAFSQKIGVFEAAREGTLFLDEVGEMSQAAQVRLLRVLQEREFFRVGSTTPIKADVRLITATNRHLRREVQEGQFRQDLYYRLNVFEIHVPSLRERRDDIPLLSNHFLRKYRHLLMRETARISDEAMRILERHSWPGNIRELENALQRALSLCQNGEITPKDLPSSVRETDLSASETDDLITFPGPLREARQAFEKRFIEHLLKQTRGNISMASRKAGIAWQNFHQKIKKYRIDAKKFASG</sequence>
<dbReference type="FunFam" id="3.40.50.2300:FF:000018">
    <property type="entry name" value="DNA-binding transcriptional regulator NtrC"/>
    <property type="match status" value="1"/>
</dbReference>
<dbReference type="Pfam" id="PF00072">
    <property type="entry name" value="Response_reg"/>
    <property type="match status" value="1"/>
</dbReference>
<dbReference type="SUPFAM" id="SSF52172">
    <property type="entry name" value="CheY-like"/>
    <property type="match status" value="1"/>
</dbReference>
<dbReference type="CDD" id="cd00009">
    <property type="entry name" value="AAA"/>
    <property type="match status" value="1"/>
</dbReference>
<dbReference type="SMART" id="SM00448">
    <property type="entry name" value="REC"/>
    <property type="match status" value="1"/>
</dbReference>
<feature type="modified residue" description="4-aspartylphosphate" evidence="6">
    <location>
        <position position="54"/>
    </location>
</feature>
<keyword evidence="3" id="KW-0067">ATP-binding</keyword>
<dbReference type="GO" id="GO:0006355">
    <property type="term" value="P:regulation of DNA-templated transcription"/>
    <property type="evidence" value="ECO:0007669"/>
    <property type="project" value="InterPro"/>
</dbReference>
<dbReference type="PROSITE" id="PS50110">
    <property type="entry name" value="RESPONSE_REGULATORY"/>
    <property type="match status" value="1"/>
</dbReference>
<dbReference type="Gene3D" id="3.40.50.300">
    <property type="entry name" value="P-loop containing nucleotide triphosphate hydrolases"/>
    <property type="match status" value="1"/>
</dbReference>
<dbReference type="PROSITE" id="PS50045">
    <property type="entry name" value="SIGMA54_INTERACT_4"/>
    <property type="match status" value="1"/>
</dbReference>